<dbReference type="EMBL" id="MU266926">
    <property type="protein sequence ID" value="KAH7917828.1"/>
    <property type="molecule type" value="Genomic_DNA"/>
</dbReference>
<comment type="caution">
    <text evidence="1">The sequence shown here is derived from an EMBL/GenBank/DDBJ whole genome shotgun (WGS) entry which is preliminary data.</text>
</comment>
<gene>
    <name evidence="1" type="ORF">BV22DRAFT_926867</name>
</gene>
<evidence type="ECO:0000313" key="2">
    <source>
        <dbReference type="Proteomes" id="UP000790709"/>
    </source>
</evidence>
<protein>
    <submittedName>
        <fullName evidence="1">Uncharacterized protein</fullName>
    </submittedName>
</protein>
<evidence type="ECO:0000313" key="1">
    <source>
        <dbReference type="EMBL" id="KAH7917828.1"/>
    </source>
</evidence>
<name>A0ACB8AXS3_9AGAM</name>
<organism evidence="1 2">
    <name type="scientific">Leucogyrophana mollusca</name>
    <dbReference type="NCBI Taxonomy" id="85980"/>
    <lineage>
        <taxon>Eukaryota</taxon>
        <taxon>Fungi</taxon>
        <taxon>Dikarya</taxon>
        <taxon>Basidiomycota</taxon>
        <taxon>Agaricomycotina</taxon>
        <taxon>Agaricomycetes</taxon>
        <taxon>Agaricomycetidae</taxon>
        <taxon>Boletales</taxon>
        <taxon>Boletales incertae sedis</taxon>
        <taxon>Leucogyrophana</taxon>
    </lineage>
</organism>
<proteinExistence type="predicted"/>
<dbReference type="Proteomes" id="UP000790709">
    <property type="component" value="Unassembled WGS sequence"/>
</dbReference>
<accession>A0ACB8AXS3</accession>
<keyword evidence="2" id="KW-1185">Reference proteome</keyword>
<sequence>MSAPRRCKPPDSHGVKITTPGHVKTQAWIAEACFRSQTALSVSGISLTANPSRSSPLRPRRHCSTSSSPRRDPGPSLPAPPIRSDQRSRVFKHSGSISPRGNDPGFCHVASPQPTLSTRYIPRSHVSSRAAIFTIIALISVFAYFAYRSRLSLPSLLMQVVINVSKPTCNAVVLGA</sequence>
<reference evidence="1" key="1">
    <citation type="journal article" date="2021" name="New Phytol.">
        <title>Evolutionary innovations through gain and loss of genes in the ectomycorrhizal Boletales.</title>
        <authorList>
            <person name="Wu G."/>
            <person name="Miyauchi S."/>
            <person name="Morin E."/>
            <person name="Kuo A."/>
            <person name="Drula E."/>
            <person name="Varga T."/>
            <person name="Kohler A."/>
            <person name="Feng B."/>
            <person name="Cao Y."/>
            <person name="Lipzen A."/>
            <person name="Daum C."/>
            <person name="Hundley H."/>
            <person name="Pangilinan J."/>
            <person name="Johnson J."/>
            <person name="Barry K."/>
            <person name="LaButti K."/>
            <person name="Ng V."/>
            <person name="Ahrendt S."/>
            <person name="Min B."/>
            <person name="Choi I.G."/>
            <person name="Park H."/>
            <person name="Plett J.M."/>
            <person name="Magnuson J."/>
            <person name="Spatafora J.W."/>
            <person name="Nagy L.G."/>
            <person name="Henrissat B."/>
            <person name="Grigoriev I.V."/>
            <person name="Yang Z.L."/>
            <person name="Xu J."/>
            <person name="Martin F.M."/>
        </authorList>
    </citation>
    <scope>NUCLEOTIDE SEQUENCE</scope>
    <source>
        <strain evidence="1">KUC20120723A-06</strain>
    </source>
</reference>